<evidence type="ECO:0000256" key="7">
    <source>
        <dbReference type="ARBA" id="ARBA00022771"/>
    </source>
</evidence>
<keyword evidence="5" id="KW-0808">Transferase</keyword>
<evidence type="ECO:0000256" key="3">
    <source>
        <dbReference type="ARBA" id="ARBA00008212"/>
    </source>
</evidence>
<evidence type="ECO:0000313" key="15">
    <source>
        <dbReference type="EMBL" id="RLU18711.1"/>
    </source>
</evidence>
<evidence type="ECO:0000256" key="9">
    <source>
        <dbReference type="ARBA" id="ARBA00022833"/>
    </source>
</evidence>
<dbReference type="PANTHER" id="PTHR21330">
    <property type="entry name" value="E3 SUMO-PROTEIN LIGASE NSE2"/>
    <property type="match status" value="1"/>
</dbReference>
<evidence type="ECO:0000256" key="12">
    <source>
        <dbReference type="ARBA" id="ARBA00032533"/>
    </source>
</evidence>
<evidence type="ECO:0000256" key="10">
    <source>
        <dbReference type="ARBA" id="ARBA00023242"/>
    </source>
</evidence>
<dbReference type="SUPFAM" id="SSF57850">
    <property type="entry name" value="RING/U-box"/>
    <property type="match status" value="1"/>
</dbReference>
<gene>
    <name evidence="15" type="ORF">DMN91_009068</name>
</gene>
<dbReference type="InterPro" id="IPR026846">
    <property type="entry name" value="Nse2(Mms21)"/>
</dbReference>
<evidence type="ECO:0000259" key="14">
    <source>
        <dbReference type="PROSITE" id="PS51044"/>
    </source>
</evidence>
<keyword evidence="10" id="KW-0539">Nucleus</keyword>
<evidence type="ECO:0000256" key="11">
    <source>
        <dbReference type="ARBA" id="ARBA00031731"/>
    </source>
</evidence>
<sequence length="207" mass="23913">MTQSTQIIEELDDCFMRTAGNLMKYYVDEEEQKTKLKQLRDALRDNCIESTKMKTADAIKDRLTSMMELEPERNVEDIVKEYKQAIAEIKIDPSKDIRLVQYDKQMENLDEANKAESNKGVENTDTDLRMTSQDMNIIDPISKTRMIDPVRNAVCGHVYDRGNLVAMLQRNKQTRCPVVGCTSKDYIDLSQCRVDIVTKMYLEKNPA</sequence>
<dbReference type="InterPro" id="IPR013083">
    <property type="entry name" value="Znf_RING/FYVE/PHD"/>
</dbReference>
<dbReference type="EMBL" id="QOIP01000009">
    <property type="protein sequence ID" value="RLU18711.1"/>
    <property type="molecule type" value="Genomic_DNA"/>
</dbReference>
<dbReference type="GO" id="GO:0008270">
    <property type="term" value="F:zinc ion binding"/>
    <property type="evidence" value="ECO:0007669"/>
    <property type="project" value="UniProtKB-KW"/>
</dbReference>
<evidence type="ECO:0000256" key="2">
    <source>
        <dbReference type="ARBA" id="ARBA00004718"/>
    </source>
</evidence>
<proteinExistence type="inferred from homology"/>
<evidence type="ECO:0000256" key="1">
    <source>
        <dbReference type="ARBA" id="ARBA00004123"/>
    </source>
</evidence>
<accession>A0A3L8DEF5</accession>
<protein>
    <recommendedName>
        <fullName evidence="4">E3 SUMO-protein ligase NSE2</fullName>
    </recommendedName>
    <alternativeName>
        <fullName evidence="11">E3 SUMO-protein transferase NSE2</fullName>
    </alternativeName>
    <alternativeName>
        <fullName evidence="12">Non-structural maintenance of chromosomes element 2 homolog</fullName>
    </alternativeName>
</protein>
<evidence type="ECO:0000256" key="4">
    <source>
        <dbReference type="ARBA" id="ARBA00020923"/>
    </source>
</evidence>
<dbReference type="GO" id="GO:0000724">
    <property type="term" value="P:double-strand break repair via homologous recombination"/>
    <property type="evidence" value="ECO:0007669"/>
    <property type="project" value="InterPro"/>
</dbReference>
<dbReference type="PANTHER" id="PTHR21330:SF1">
    <property type="entry name" value="E3 SUMO-PROTEIN LIGASE NSE2"/>
    <property type="match status" value="1"/>
</dbReference>
<keyword evidence="9" id="KW-0862">Zinc</keyword>
<dbReference type="GO" id="GO:0016925">
    <property type="term" value="P:protein sumoylation"/>
    <property type="evidence" value="ECO:0007669"/>
    <property type="project" value="UniProtKB-UniPathway"/>
</dbReference>
<dbReference type="AlphaFoldDB" id="A0A3L8DEF5"/>
<comment type="similarity">
    <text evidence="3">Belongs to the NSE2 family.</text>
</comment>
<keyword evidence="7 13" id="KW-0863">Zinc-finger</keyword>
<dbReference type="GO" id="GO:0005634">
    <property type="term" value="C:nucleus"/>
    <property type="evidence" value="ECO:0007669"/>
    <property type="project" value="UniProtKB-SubCell"/>
</dbReference>
<evidence type="ECO:0000256" key="13">
    <source>
        <dbReference type="PROSITE-ProRule" id="PRU00452"/>
    </source>
</evidence>
<organism evidence="15">
    <name type="scientific">Ooceraea biroi</name>
    <name type="common">Clonal raider ant</name>
    <name type="synonym">Cerapachys biroi</name>
    <dbReference type="NCBI Taxonomy" id="2015173"/>
    <lineage>
        <taxon>Eukaryota</taxon>
        <taxon>Metazoa</taxon>
        <taxon>Ecdysozoa</taxon>
        <taxon>Arthropoda</taxon>
        <taxon>Hexapoda</taxon>
        <taxon>Insecta</taxon>
        <taxon>Pterygota</taxon>
        <taxon>Neoptera</taxon>
        <taxon>Endopterygota</taxon>
        <taxon>Hymenoptera</taxon>
        <taxon>Apocrita</taxon>
        <taxon>Aculeata</taxon>
        <taxon>Formicoidea</taxon>
        <taxon>Formicidae</taxon>
        <taxon>Dorylinae</taxon>
        <taxon>Ooceraea</taxon>
    </lineage>
</organism>
<comment type="caution">
    <text evidence="15">The sequence shown here is derived from an EMBL/GenBank/DDBJ whole genome shotgun (WGS) entry which is preliminary data.</text>
</comment>
<keyword evidence="8" id="KW-0833">Ubl conjugation pathway</keyword>
<evidence type="ECO:0000256" key="8">
    <source>
        <dbReference type="ARBA" id="ARBA00022786"/>
    </source>
</evidence>
<dbReference type="Gene3D" id="3.30.40.10">
    <property type="entry name" value="Zinc/RING finger domain, C3HC4 (zinc finger)"/>
    <property type="match status" value="1"/>
</dbReference>
<dbReference type="OrthoDB" id="26899at2759"/>
<name>A0A3L8DEF5_OOCBI</name>
<comment type="pathway">
    <text evidence="2">Protein modification; protein sumoylation.</text>
</comment>
<dbReference type="GO" id="GO:0061665">
    <property type="term" value="F:SUMO ligase activity"/>
    <property type="evidence" value="ECO:0007669"/>
    <property type="project" value="TreeGrafter"/>
</dbReference>
<dbReference type="CDD" id="cd16651">
    <property type="entry name" value="SPL-RING_NSE2"/>
    <property type="match status" value="1"/>
</dbReference>
<dbReference type="GO" id="GO:0030915">
    <property type="term" value="C:Smc5-Smc6 complex"/>
    <property type="evidence" value="ECO:0007669"/>
    <property type="project" value="InterPro"/>
</dbReference>
<reference evidence="15" key="1">
    <citation type="journal article" date="2018" name="Genome Res.">
        <title>The genomic architecture and molecular evolution of ant odorant receptors.</title>
        <authorList>
            <person name="McKenzie S.K."/>
            <person name="Kronauer D.J.C."/>
        </authorList>
    </citation>
    <scope>NUCLEOTIDE SEQUENCE [LARGE SCALE GENOMIC DNA]</scope>
    <source>
        <strain evidence="15">Clonal line C1</strain>
    </source>
</reference>
<evidence type="ECO:0000256" key="6">
    <source>
        <dbReference type="ARBA" id="ARBA00022723"/>
    </source>
</evidence>
<dbReference type="Proteomes" id="UP000279307">
    <property type="component" value="Chromosome 9"/>
</dbReference>
<dbReference type="PROSITE" id="PS51044">
    <property type="entry name" value="ZF_SP_RING"/>
    <property type="match status" value="1"/>
</dbReference>
<dbReference type="InterPro" id="IPR004181">
    <property type="entry name" value="Znf_MIZ"/>
</dbReference>
<dbReference type="Pfam" id="PF11789">
    <property type="entry name" value="zf-Nse"/>
    <property type="match status" value="1"/>
</dbReference>
<feature type="domain" description="SP-RING-type" evidence="14">
    <location>
        <begin position="124"/>
        <end position="207"/>
    </location>
</feature>
<comment type="subcellular location">
    <subcellularLocation>
        <location evidence="1">Nucleus</location>
    </subcellularLocation>
</comment>
<dbReference type="UniPathway" id="UPA00886"/>
<evidence type="ECO:0000256" key="5">
    <source>
        <dbReference type="ARBA" id="ARBA00022679"/>
    </source>
</evidence>
<keyword evidence="6" id="KW-0479">Metal-binding</keyword>
<reference evidence="15" key="2">
    <citation type="submission" date="2018-07" db="EMBL/GenBank/DDBJ databases">
        <authorList>
            <person name="Mckenzie S.K."/>
            <person name="Kronauer D.J.C."/>
        </authorList>
    </citation>
    <scope>NUCLEOTIDE SEQUENCE</scope>
    <source>
        <strain evidence="15">Clonal line C1</strain>
    </source>
</reference>